<dbReference type="PANTHER" id="PTHR43427:SF6">
    <property type="entry name" value="CHLORIDE CHANNEL PROTEIN CLC-E"/>
    <property type="match status" value="1"/>
</dbReference>
<keyword evidence="8" id="KW-0868">Chloride</keyword>
<feature type="transmembrane region" description="Helical" evidence="11">
    <location>
        <begin position="287"/>
        <end position="307"/>
    </location>
</feature>
<dbReference type="SMART" id="SM00116">
    <property type="entry name" value="CBS"/>
    <property type="match status" value="2"/>
</dbReference>
<dbReference type="GO" id="GO:0005254">
    <property type="term" value="F:chloride channel activity"/>
    <property type="evidence" value="ECO:0007669"/>
    <property type="project" value="UniProtKB-KW"/>
</dbReference>
<evidence type="ECO:0000259" key="12">
    <source>
        <dbReference type="PROSITE" id="PS51202"/>
    </source>
</evidence>
<keyword evidence="6 11" id="KW-0472">Membrane</keyword>
<comment type="subcellular location">
    <subcellularLocation>
        <location evidence="1">Membrane</location>
        <topology evidence="1">Multi-pass membrane protein</topology>
    </subcellularLocation>
</comment>
<dbReference type="EMBL" id="JAAGRR010000026">
    <property type="protein sequence ID" value="NDY41941.1"/>
    <property type="molecule type" value="Genomic_DNA"/>
</dbReference>
<evidence type="ECO:0000256" key="4">
    <source>
        <dbReference type="ARBA" id="ARBA00022989"/>
    </source>
</evidence>
<evidence type="ECO:0000256" key="7">
    <source>
        <dbReference type="ARBA" id="ARBA00023173"/>
    </source>
</evidence>
<feature type="transmembrane region" description="Helical" evidence="11">
    <location>
        <begin position="409"/>
        <end position="429"/>
    </location>
</feature>
<gene>
    <name evidence="14" type="ORF">G3N55_03640</name>
</gene>
<dbReference type="GO" id="GO:0006813">
    <property type="term" value="P:potassium ion transport"/>
    <property type="evidence" value="ECO:0007669"/>
    <property type="project" value="InterPro"/>
</dbReference>
<proteinExistence type="predicted"/>
<dbReference type="Gene3D" id="1.10.3080.10">
    <property type="entry name" value="Clc chloride channel"/>
    <property type="match status" value="1"/>
</dbReference>
<keyword evidence="10" id="KW-0129">CBS domain</keyword>
<keyword evidence="5" id="KW-0406">Ion transport</keyword>
<dbReference type="InterPro" id="IPR050368">
    <property type="entry name" value="ClC-type_chloride_channel"/>
</dbReference>
<dbReference type="Pfam" id="PF00571">
    <property type="entry name" value="CBS"/>
    <property type="match status" value="2"/>
</dbReference>
<dbReference type="RefSeq" id="WP_163298093.1">
    <property type="nucleotide sequence ID" value="NZ_JAAGRR010000026.1"/>
</dbReference>
<accession>A0A6N9TKZ7</accession>
<dbReference type="PRINTS" id="PR00762">
    <property type="entry name" value="CLCHANNEL"/>
</dbReference>
<dbReference type="GO" id="GO:0034707">
    <property type="term" value="C:chloride channel complex"/>
    <property type="evidence" value="ECO:0007669"/>
    <property type="project" value="UniProtKB-KW"/>
</dbReference>
<evidence type="ECO:0000256" key="5">
    <source>
        <dbReference type="ARBA" id="ARBA00023065"/>
    </source>
</evidence>
<dbReference type="FunFam" id="1.10.3080.10:FF:000018">
    <property type="entry name" value="Chloride transporter, ClC family"/>
    <property type="match status" value="1"/>
</dbReference>
<keyword evidence="4 11" id="KW-1133">Transmembrane helix</keyword>
<feature type="transmembrane region" description="Helical" evidence="11">
    <location>
        <begin position="314"/>
        <end position="333"/>
    </location>
</feature>
<keyword evidence="7" id="KW-0869">Chloride channel</keyword>
<evidence type="ECO:0000256" key="11">
    <source>
        <dbReference type="SAM" id="Phobius"/>
    </source>
</evidence>
<dbReference type="InterPro" id="IPR046342">
    <property type="entry name" value="CBS_dom_sf"/>
</dbReference>
<keyword evidence="9" id="KW-0407">Ion channel</keyword>
<dbReference type="SUPFAM" id="SSF54631">
    <property type="entry name" value="CBS-domain pair"/>
    <property type="match status" value="1"/>
</dbReference>
<evidence type="ECO:0000313" key="15">
    <source>
        <dbReference type="Proteomes" id="UP000469346"/>
    </source>
</evidence>
<dbReference type="Pfam" id="PF00654">
    <property type="entry name" value="Voltage_CLC"/>
    <property type="match status" value="1"/>
</dbReference>
<evidence type="ECO:0000256" key="3">
    <source>
        <dbReference type="ARBA" id="ARBA00022692"/>
    </source>
</evidence>
<dbReference type="InterPro" id="IPR001807">
    <property type="entry name" value="ClC"/>
</dbReference>
<sequence length="688" mass="73402">MTPSRPAMRRRLFRPPPRGGRRALFGEHLFMVLVAIVCGLAGGFGAVAFRELIKLFQTLFWGGGRDLLHLALSHPWTWRVAAPALGGLVVGPLVYYFAKEAKGHGVPEVMEAVMLRGGAIRPRVVLVKSLASAVCISSGGSVGREGPIVQIGSALGSAVGQVLKVTPRQLRTLVACGAAAGIAATFNAPIAGALFAVEIILGDFRVPQFSPIVISSVVATVVSRHFLGNFPAFEVPPYHLVSPLELPIYMVVGAASGLVALAFIKTLTACEDLFEWLPFPEPLKAVLGGLLVGAVGIRLPHVFGVGYETINQALVGALPAGMLALLLLAKLAATSLTIGSGGSGGVFAPSLFLGAVTGGVLGTFVHHAFPAVTAASGAYALVTMGAVVAAATHAPITAIIMIFELTDEYTIIPPLMAACVVSTLLATLLEKDSIYTVKLRRRGVDLAREEDPNVLKSVRVRDVMDPLPAIIPGTTPFREVLDVILRRGRGAFFVVNMEEELLGTLSLEDVRFFAFQREDLQGVVVAADMVHPDVPRVTTEDTLDVAVQILAEGGRDEIAVVDPENPRRIVGSLLEKDVLRAYSREIYRRDLAGAVASATAALDRVRHVDIGDGYLLAELPAPRSFVGRTLRELDIRVRYGLQILFVRTRDGDAAPRVLVPLGEYRVRDRDVLVAAGPRQAVEELMDLQ</sequence>
<comment type="caution">
    <text evidence="14">The sequence shown here is derived from an EMBL/GenBank/DDBJ whole genome shotgun (WGS) entry which is preliminary data.</text>
</comment>
<dbReference type="InterPro" id="IPR006037">
    <property type="entry name" value="RCK_C"/>
</dbReference>
<dbReference type="GO" id="GO:0008324">
    <property type="term" value="F:monoatomic cation transmembrane transporter activity"/>
    <property type="evidence" value="ECO:0007669"/>
    <property type="project" value="InterPro"/>
</dbReference>
<feature type="transmembrane region" description="Helical" evidence="11">
    <location>
        <begin position="248"/>
        <end position="267"/>
    </location>
</feature>
<reference evidence="14 15" key="1">
    <citation type="submission" date="2020-02" db="EMBL/GenBank/DDBJ databases">
        <title>Comparative genomics of sulfur disproportionating microorganisms.</title>
        <authorList>
            <person name="Ward L.M."/>
            <person name="Bertran E."/>
            <person name="Johnston D.T."/>
        </authorList>
    </citation>
    <scope>NUCLEOTIDE SEQUENCE [LARGE SCALE GENOMIC DNA]</scope>
    <source>
        <strain evidence="14 15">DSM 100025</strain>
    </source>
</reference>
<feature type="transmembrane region" description="Helical" evidence="11">
    <location>
        <begin position="377"/>
        <end position="403"/>
    </location>
</feature>
<keyword evidence="2" id="KW-0813">Transport</keyword>
<dbReference type="Pfam" id="PF02080">
    <property type="entry name" value="TrkA_C"/>
    <property type="match status" value="1"/>
</dbReference>
<evidence type="ECO:0000313" key="14">
    <source>
        <dbReference type="EMBL" id="NDY41941.1"/>
    </source>
</evidence>
<feature type="domain" description="CBS" evidence="13">
    <location>
        <begin position="464"/>
        <end position="520"/>
    </location>
</feature>
<keyword evidence="15" id="KW-1185">Reference proteome</keyword>
<evidence type="ECO:0000256" key="9">
    <source>
        <dbReference type="ARBA" id="ARBA00023303"/>
    </source>
</evidence>
<dbReference type="PANTHER" id="PTHR43427">
    <property type="entry name" value="CHLORIDE CHANNEL PROTEIN CLC-E"/>
    <property type="match status" value="1"/>
</dbReference>
<dbReference type="InterPro" id="IPR014743">
    <property type="entry name" value="Cl-channel_core"/>
</dbReference>
<dbReference type="CDD" id="cd00400">
    <property type="entry name" value="Voltage_gated_ClC"/>
    <property type="match status" value="1"/>
</dbReference>
<protein>
    <submittedName>
        <fullName evidence="14">CBS domain-containing protein</fullName>
    </submittedName>
</protein>
<name>A0A6N9TKZ7_DISTH</name>
<evidence type="ECO:0000256" key="6">
    <source>
        <dbReference type="ARBA" id="ARBA00023136"/>
    </source>
</evidence>
<dbReference type="Gene3D" id="3.10.580.10">
    <property type="entry name" value="CBS-domain"/>
    <property type="match status" value="1"/>
</dbReference>
<organism evidence="14 15">
    <name type="scientific">Dissulfurirhabdus thermomarina</name>
    <dbReference type="NCBI Taxonomy" id="1765737"/>
    <lineage>
        <taxon>Bacteria</taxon>
        <taxon>Deltaproteobacteria</taxon>
        <taxon>Dissulfurirhabdaceae</taxon>
        <taxon>Dissulfurirhabdus</taxon>
    </lineage>
</organism>
<dbReference type="PROSITE" id="PS51371">
    <property type="entry name" value="CBS"/>
    <property type="match status" value="2"/>
</dbReference>
<feature type="transmembrane region" description="Helical" evidence="11">
    <location>
        <begin position="173"/>
        <end position="197"/>
    </location>
</feature>
<keyword evidence="3 11" id="KW-0812">Transmembrane</keyword>
<feature type="transmembrane region" description="Helical" evidence="11">
    <location>
        <begin position="76"/>
        <end position="98"/>
    </location>
</feature>
<evidence type="ECO:0000256" key="1">
    <source>
        <dbReference type="ARBA" id="ARBA00004141"/>
    </source>
</evidence>
<dbReference type="SUPFAM" id="SSF81340">
    <property type="entry name" value="Clc chloride channel"/>
    <property type="match status" value="1"/>
</dbReference>
<evidence type="ECO:0000256" key="8">
    <source>
        <dbReference type="ARBA" id="ARBA00023214"/>
    </source>
</evidence>
<feature type="transmembrane region" description="Helical" evidence="11">
    <location>
        <begin position="28"/>
        <end position="49"/>
    </location>
</feature>
<evidence type="ECO:0000256" key="2">
    <source>
        <dbReference type="ARBA" id="ARBA00022448"/>
    </source>
</evidence>
<dbReference type="SUPFAM" id="SSF116726">
    <property type="entry name" value="TrkA C-terminal domain-like"/>
    <property type="match status" value="1"/>
</dbReference>
<evidence type="ECO:0000259" key="13">
    <source>
        <dbReference type="PROSITE" id="PS51371"/>
    </source>
</evidence>
<feature type="domain" description="CBS" evidence="13">
    <location>
        <begin position="529"/>
        <end position="591"/>
    </location>
</feature>
<dbReference type="AlphaFoldDB" id="A0A6N9TKZ7"/>
<dbReference type="InterPro" id="IPR000644">
    <property type="entry name" value="CBS_dom"/>
</dbReference>
<dbReference type="InterPro" id="IPR036721">
    <property type="entry name" value="RCK_C_sf"/>
</dbReference>
<dbReference type="Proteomes" id="UP000469346">
    <property type="component" value="Unassembled WGS sequence"/>
</dbReference>
<feature type="transmembrane region" description="Helical" evidence="11">
    <location>
        <begin position="345"/>
        <end position="365"/>
    </location>
</feature>
<feature type="domain" description="RCK C-terminal" evidence="12">
    <location>
        <begin position="602"/>
        <end position="688"/>
    </location>
</feature>
<dbReference type="PROSITE" id="PS51202">
    <property type="entry name" value="RCK_C"/>
    <property type="match status" value="1"/>
</dbReference>
<evidence type="ECO:0000256" key="10">
    <source>
        <dbReference type="PROSITE-ProRule" id="PRU00703"/>
    </source>
</evidence>
<dbReference type="Gene3D" id="3.30.70.1450">
    <property type="entry name" value="Regulator of K+ conductance, C-terminal domain"/>
    <property type="match status" value="1"/>
</dbReference>
<feature type="transmembrane region" description="Helical" evidence="11">
    <location>
        <begin position="209"/>
        <end position="227"/>
    </location>
</feature>